<gene>
    <name evidence="2" type="ORF">MRATA1EN1_LOCUS7691</name>
</gene>
<feature type="compositionally biased region" description="Polar residues" evidence="1">
    <location>
        <begin position="224"/>
        <end position="236"/>
    </location>
</feature>
<feature type="compositionally biased region" description="Basic and acidic residues" evidence="1">
    <location>
        <begin position="288"/>
        <end position="304"/>
    </location>
</feature>
<proteinExistence type="predicted"/>
<feature type="region of interest" description="Disordered" evidence="1">
    <location>
        <begin position="223"/>
        <end position="304"/>
    </location>
</feature>
<protein>
    <submittedName>
        <fullName evidence="2">Uncharacterized protein</fullName>
    </submittedName>
</protein>
<dbReference type="Proteomes" id="UP001176941">
    <property type="component" value="Chromosome 18"/>
</dbReference>
<accession>A0ABN8YG78</accession>
<name>A0ABN8YG78_RANTA</name>
<evidence type="ECO:0000313" key="3">
    <source>
        <dbReference type="Proteomes" id="UP001176941"/>
    </source>
</evidence>
<evidence type="ECO:0000313" key="2">
    <source>
        <dbReference type="EMBL" id="CAI9158729.1"/>
    </source>
</evidence>
<reference evidence="2" key="1">
    <citation type="submission" date="2023-04" db="EMBL/GenBank/DDBJ databases">
        <authorList>
            <consortium name="ELIXIR-Norway"/>
        </authorList>
    </citation>
    <scope>NUCLEOTIDE SEQUENCE [LARGE SCALE GENOMIC DNA]</scope>
</reference>
<dbReference type="EMBL" id="OX459954">
    <property type="protein sequence ID" value="CAI9158729.1"/>
    <property type="molecule type" value="Genomic_DNA"/>
</dbReference>
<keyword evidence="3" id="KW-1185">Reference proteome</keyword>
<organism evidence="2 3">
    <name type="scientific">Rangifer tarandus platyrhynchus</name>
    <name type="common">Svalbard reindeer</name>
    <dbReference type="NCBI Taxonomy" id="3082113"/>
    <lineage>
        <taxon>Eukaryota</taxon>
        <taxon>Metazoa</taxon>
        <taxon>Chordata</taxon>
        <taxon>Craniata</taxon>
        <taxon>Vertebrata</taxon>
        <taxon>Euteleostomi</taxon>
        <taxon>Mammalia</taxon>
        <taxon>Eutheria</taxon>
        <taxon>Laurasiatheria</taxon>
        <taxon>Artiodactyla</taxon>
        <taxon>Ruminantia</taxon>
        <taxon>Pecora</taxon>
        <taxon>Cervidae</taxon>
        <taxon>Odocoileinae</taxon>
        <taxon>Rangifer</taxon>
    </lineage>
</organism>
<evidence type="ECO:0000256" key="1">
    <source>
        <dbReference type="SAM" id="MobiDB-lite"/>
    </source>
</evidence>
<sequence>MPDSLTATPGAVGFSDHPKLATKLTEVHVLCAGSSTTGGAEPGFVVRPESFPSLESQNQHGKNAEFIRTLDDGAPIWGVRLQSGSTIPKAFGQTDPCAVLWQSRGQTATACGAPSSQEPTRRGEVGRVLLSKSRSENVTFHLNKPKNTQVCWPVDPAAADESEASLTEAAVSQCADESEASLTEAAPGVPGTEGRCEELQKHRFHFGREARLELVILPKVTARRQGSPQRGSNRLLSHSSSSEKVFPGQSPDKYATLRKTGARKPRPAIGVVNIRNRVPPAEPSSAKPGREQMRYELEPTDFRK</sequence>